<evidence type="ECO:0000313" key="4">
    <source>
        <dbReference type="Proteomes" id="UP001152795"/>
    </source>
</evidence>
<organism evidence="3 4">
    <name type="scientific">Paramuricea clavata</name>
    <name type="common">Red gorgonian</name>
    <name type="synonym">Violescent sea-whip</name>
    <dbReference type="NCBI Taxonomy" id="317549"/>
    <lineage>
        <taxon>Eukaryota</taxon>
        <taxon>Metazoa</taxon>
        <taxon>Cnidaria</taxon>
        <taxon>Anthozoa</taxon>
        <taxon>Octocorallia</taxon>
        <taxon>Malacalcyonacea</taxon>
        <taxon>Plexauridae</taxon>
        <taxon>Paramuricea</taxon>
    </lineage>
</organism>
<evidence type="ECO:0000256" key="1">
    <source>
        <dbReference type="ARBA" id="ARBA00022801"/>
    </source>
</evidence>
<proteinExistence type="predicted"/>
<dbReference type="SUPFAM" id="SSF50630">
    <property type="entry name" value="Acid proteases"/>
    <property type="match status" value="1"/>
</dbReference>
<evidence type="ECO:0000259" key="2">
    <source>
        <dbReference type="PROSITE" id="PS50175"/>
    </source>
</evidence>
<keyword evidence="1" id="KW-0378">Hydrolase</keyword>
<dbReference type="AlphaFoldDB" id="A0A6S7KT50"/>
<feature type="domain" description="Peptidase A2" evidence="2">
    <location>
        <begin position="48"/>
        <end position="120"/>
    </location>
</feature>
<accession>A0A6S7KT50</accession>
<comment type="caution">
    <text evidence="3">The sequence shown here is derived from an EMBL/GenBank/DDBJ whole genome shotgun (WGS) entry which is preliminary data.</text>
</comment>
<name>A0A6S7KT50_PARCT</name>
<dbReference type="PROSITE" id="PS50175">
    <property type="entry name" value="ASP_PROT_RETROV"/>
    <property type="match status" value="1"/>
</dbReference>
<gene>
    <name evidence="3" type="ORF">PACLA_8A060999</name>
</gene>
<dbReference type="GO" id="GO:0006508">
    <property type="term" value="P:proteolysis"/>
    <property type="evidence" value="ECO:0007669"/>
    <property type="project" value="InterPro"/>
</dbReference>
<feature type="non-terminal residue" evidence="3">
    <location>
        <position position="1"/>
    </location>
</feature>
<dbReference type="PROSITE" id="PS00141">
    <property type="entry name" value="ASP_PROTEASE"/>
    <property type="match status" value="1"/>
</dbReference>
<dbReference type="InterPro" id="IPR001995">
    <property type="entry name" value="Peptidase_A2_cat"/>
</dbReference>
<dbReference type="InterPro" id="IPR001969">
    <property type="entry name" value="Aspartic_peptidase_AS"/>
</dbReference>
<dbReference type="OrthoDB" id="8067188at2759"/>
<dbReference type="EMBL" id="CACRXK020045219">
    <property type="protein sequence ID" value="CAB4046054.1"/>
    <property type="molecule type" value="Genomic_DNA"/>
</dbReference>
<sequence length="256" mass="27912">SLRLVAIRTENRYEGKRSGGSFKRVEGRSSNQALLSQPVPFSSAFQAGNFLIDSGSPLTIIPATAEDAKKPRSDTGLLCASGEKIFSYGRRPVEIPINKELFHYQASICNVVRPILGRDFFQGPGKDLLLDISKQKLINRYSNLPVAEAPSGNDHANVVAALDSCNGSVSLDPTAPTFHTFSQLENFRKSADLAIKNFVEFMGPDKGKAPALFSPIRIDTGDNAPVFSKSRPLLGEKAEFARKKLEELTSQGIIEE</sequence>
<protein>
    <submittedName>
        <fullName evidence="3">Retrovirus-related Pol poly</fullName>
    </submittedName>
</protein>
<evidence type="ECO:0000313" key="3">
    <source>
        <dbReference type="EMBL" id="CAB4046054.1"/>
    </source>
</evidence>
<dbReference type="Proteomes" id="UP001152795">
    <property type="component" value="Unassembled WGS sequence"/>
</dbReference>
<feature type="non-terminal residue" evidence="3">
    <location>
        <position position="256"/>
    </location>
</feature>
<reference evidence="3" key="1">
    <citation type="submission" date="2020-04" db="EMBL/GenBank/DDBJ databases">
        <authorList>
            <person name="Alioto T."/>
            <person name="Alioto T."/>
            <person name="Gomez Garrido J."/>
        </authorList>
    </citation>
    <scope>NUCLEOTIDE SEQUENCE</scope>
    <source>
        <strain evidence="3">A484AB</strain>
    </source>
</reference>
<dbReference type="GO" id="GO:0004190">
    <property type="term" value="F:aspartic-type endopeptidase activity"/>
    <property type="evidence" value="ECO:0007669"/>
    <property type="project" value="InterPro"/>
</dbReference>
<keyword evidence="4" id="KW-1185">Reference proteome</keyword>
<dbReference type="InterPro" id="IPR021109">
    <property type="entry name" value="Peptidase_aspartic_dom_sf"/>
</dbReference>